<evidence type="ECO:0000313" key="10">
    <source>
        <dbReference type="EMBL" id="WAR23942.1"/>
    </source>
</evidence>
<keyword evidence="4" id="KW-0297">G-protein coupled receptor</keyword>
<dbReference type="SUPFAM" id="SSF81321">
    <property type="entry name" value="Family A G protein-coupled receptor-like"/>
    <property type="match status" value="1"/>
</dbReference>
<dbReference type="PROSITE" id="PS50262">
    <property type="entry name" value="G_PROTEIN_RECEP_F1_2"/>
    <property type="match status" value="1"/>
</dbReference>
<dbReference type="Gene3D" id="1.20.1070.10">
    <property type="entry name" value="Rhodopsin 7-helix transmembrane proteins"/>
    <property type="match status" value="3"/>
</dbReference>
<evidence type="ECO:0000256" key="5">
    <source>
        <dbReference type="ARBA" id="ARBA00023136"/>
    </source>
</evidence>
<evidence type="ECO:0000256" key="7">
    <source>
        <dbReference type="ARBA" id="ARBA00023224"/>
    </source>
</evidence>
<evidence type="ECO:0000256" key="4">
    <source>
        <dbReference type="ARBA" id="ARBA00023040"/>
    </source>
</evidence>
<feature type="transmembrane region" description="Helical" evidence="8">
    <location>
        <begin position="164"/>
        <end position="189"/>
    </location>
</feature>
<feature type="transmembrane region" description="Helical" evidence="8">
    <location>
        <begin position="238"/>
        <end position="260"/>
    </location>
</feature>
<evidence type="ECO:0000256" key="3">
    <source>
        <dbReference type="ARBA" id="ARBA00022989"/>
    </source>
</evidence>
<evidence type="ECO:0000256" key="8">
    <source>
        <dbReference type="SAM" id="Phobius"/>
    </source>
</evidence>
<feature type="domain" description="G-protein coupled receptors family 1 profile" evidence="9">
    <location>
        <begin position="82"/>
        <end position="239"/>
    </location>
</feature>
<keyword evidence="2 8" id="KW-0812">Transmembrane</keyword>
<keyword evidence="7" id="KW-0807">Transducer</keyword>
<protein>
    <submittedName>
        <fullName evidence="10">GALR2-like protein</fullName>
    </submittedName>
</protein>
<keyword evidence="6" id="KW-0675">Receptor</keyword>
<dbReference type="InterPro" id="IPR017452">
    <property type="entry name" value="GPCR_Rhodpsn_7TM"/>
</dbReference>
<reference evidence="10" key="1">
    <citation type="submission" date="2022-11" db="EMBL/GenBank/DDBJ databases">
        <title>Centuries of genome instability and evolution in soft-shell clam transmissible cancer (bioRxiv).</title>
        <authorList>
            <person name="Hart S.F.M."/>
            <person name="Yonemitsu M.A."/>
            <person name="Giersch R.M."/>
            <person name="Beal B.F."/>
            <person name="Arriagada G."/>
            <person name="Davis B.W."/>
            <person name="Ostrander E.A."/>
            <person name="Goff S.P."/>
            <person name="Metzger M.J."/>
        </authorList>
    </citation>
    <scope>NUCLEOTIDE SEQUENCE</scope>
    <source>
        <strain evidence="10">MELC-2E11</strain>
        <tissue evidence="10">Siphon/mantle</tissue>
    </source>
</reference>
<dbReference type="PRINTS" id="PR00237">
    <property type="entry name" value="GPCRRHODOPSN"/>
</dbReference>
<sequence>MTETNKTSFTVDDTFGLDSDYLAHDEFYSYISTMYDESEYADDNRFYYVGDLSRLRKPWLEEADYIPTVIMYGIAFIVGVIGNGLVICAIVGDIKHRTNTTIFLLSLATSDVLFLVVCVPYELSRHFIDHWQLGSFLCKYVAIVHPMRSRYYCTFGNMRRIIPLVWLLATLLSSPAFIIMSTELSVFYNNQSSVDMIFCSDHGVADNYRLAFACYQFLIMFMAPTIIMIVCYSRVIHVLWVFVDWLPYIQACINPIFYCFMSRKFRRSVRVMFARSSRRSLPESANGFQTVTSSSDP</sequence>
<proteinExistence type="predicted"/>
<feature type="transmembrane region" description="Helical" evidence="8">
    <location>
        <begin position="102"/>
        <end position="123"/>
    </location>
</feature>
<evidence type="ECO:0000256" key="1">
    <source>
        <dbReference type="ARBA" id="ARBA00004141"/>
    </source>
</evidence>
<dbReference type="Pfam" id="PF00001">
    <property type="entry name" value="7tm_1"/>
    <property type="match status" value="1"/>
</dbReference>
<feature type="non-terminal residue" evidence="10">
    <location>
        <position position="297"/>
    </location>
</feature>
<dbReference type="EMBL" id="CP111024">
    <property type="protein sequence ID" value="WAR23942.1"/>
    <property type="molecule type" value="Genomic_DNA"/>
</dbReference>
<keyword evidence="5 8" id="KW-0472">Membrane</keyword>
<evidence type="ECO:0000256" key="2">
    <source>
        <dbReference type="ARBA" id="ARBA00022692"/>
    </source>
</evidence>
<evidence type="ECO:0000313" key="11">
    <source>
        <dbReference type="Proteomes" id="UP001164746"/>
    </source>
</evidence>
<feature type="transmembrane region" description="Helical" evidence="8">
    <location>
        <begin position="69"/>
        <end position="90"/>
    </location>
</feature>
<dbReference type="InterPro" id="IPR000276">
    <property type="entry name" value="GPCR_Rhodpsn"/>
</dbReference>
<dbReference type="PANTHER" id="PTHR45695">
    <property type="entry name" value="LEUCOKININ RECEPTOR-RELATED"/>
    <property type="match status" value="1"/>
</dbReference>
<evidence type="ECO:0000256" key="6">
    <source>
        <dbReference type="ARBA" id="ARBA00023170"/>
    </source>
</evidence>
<keyword evidence="3 8" id="KW-1133">Transmembrane helix</keyword>
<dbReference type="PANTHER" id="PTHR45695:SF9">
    <property type="entry name" value="LEUCOKININ RECEPTOR"/>
    <property type="match status" value="1"/>
</dbReference>
<feature type="transmembrane region" description="Helical" evidence="8">
    <location>
        <begin position="210"/>
        <end position="232"/>
    </location>
</feature>
<comment type="subcellular location">
    <subcellularLocation>
        <location evidence="1">Membrane</location>
        <topology evidence="1">Multi-pass membrane protein</topology>
    </subcellularLocation>
</comment>
<name>A0ABY7FQR6_MYAAR</name>
<accession>A0ABY7FQR6</accession>
<dbReference type="Proteomes" id="UP001164746">
    <property type="component" value="Chromosome 13"/>
</dbReference>
<keyword evidence="11" id="KW-1185">Reference proteome</keyword>
<organism evidence="10 11">
    <name type="scientific">Mya arenaria</name>
    <name type="common">Soft-shell clam</name>
    <dbReference type="NCBI Taxonomy" id="6604"/>
    <lineage>
        <taxon>Eukaryota</taxon>
        <taxon>Metazoa</taxon>
        <taxon>Spiralia</taxon>
        <taxon>Lophotrochozoa</taxon>
        <taxon>Mollusca</taxon>
        <taxon>Bivalvia</taxon>
        <taxon>Autobranchia</taxon>
        <taxon>Heteroconchia</taxon>
        <taxon>Euheterodonta</taxon>
        <taxon>Imparidentia</taxon>
        <taxon>Neoheterodontei</taxon>
        <taxon>Myida</taxon>
        <taxon>Myoidea</taxon>
        <taxon>Myidae</taxon>
        <taxon>Mya</taxon>
    </lineage>
</organism>
<evidence type="ECO:0000259" key="9">
    <source>
        <dbReference type="PROSITE" id="PS50262"/>
    </source>
</evidence>
<gene>
    <name evidence="10" type="ORF">MAR_037611</name>
</gene>